<keyword evidence="3" id="KW-1185">Reference proteome</keyword>
<comment type="caution">
    <text evidence="2">The sequence shown here is derived from an EMBL/GenBank/DDBJ whole genome shotgun (WGS) entry which is preliminary data.</text>
</comment>
<reference evidence="2" key="1">
    <citation type="journal article" date="2023" name="G3 (Bethesda)">
        <title>A reference genome for the long-term kleptoplast-retaining sea slug Elysia crispata morphotype clarki.</title>
        <authorList>
            <person name="Eastman K.E."/>
            <person name="Pendleton A.L."/>
            <person name="Shaikh M.A."/>
            <person name="Suttiyut T."/>
            <person name="Ogas R."/>
            <person name="Tomko P."/>
            <person name="Gavelis G."/>
            <person name="Widhalm J.R."/>
            <person name="Wisecaver J.H."/>
        </authorList>
    </citation>
    <scope>NUCLEOTIDE SEQUENCE</scope>
    <source>
        <strain evidence="2">ECLA1</strain>
    </source>
</reference>
<gene>
    <name evidence="2" type="ORF">RRG08_027527</name>
</gene>
<accession>A0AAE1D380</accession>
<name>A0AAE1D380_9GAST</name>
<evidence type="ECO:0000256" key="1">
    <source>
        <dbReference type="SAM" id="MobiDB-lite"/>
    </source>
</evidence>
<proteinExistence type="predicted"/>
<protein>
    <submittedName>
        <fullName evidence="2">Uncharacterized protein</fullName>
    </submittedName>
</protein>
<dbReference type="Proteomes" id="UP001283361">
    <property type="component" value="Unassembled WGS sequence"/>
</dbReference>
<dbReference type="AlphaFoldDB" id="A0AAE1D380"/>
<evidence type="ECO:0000313" key="2">
    <source>
        <dbReference type="EMBL" id="KAK3755269.1"/>
    </source>
</evidence>
<dbReference type="EMBL" id="JAWDGP010005603">
    <property type="protein sequence ID" value="KAK3755269.1"/>
    <property type="molecule type" value="Genomic_DNA"/>
</dbReference>
<evidence type="ECO:0000313" key="3">
    <source>
        <dbReference type="Proteomes" id="UP001283361"/>
    </source>
</evidence>
<organism evidence="2 3">
    <name type="scientific">Elysia crispata</name>
    <name type="common">lettuce slug</name>
    <dbReference type="NCBI Taxonomy" id="231223"/>
    <lineage>
        <taxon>Eukaryota</taxon>
        <taxon>Metazoa</taxon>
        <taxon>Spiralia</taxon>
        <taxon>Lophotrochozoa</taxon>
        <taxon>Mollusca</taxon>
        <taxon>Gastropoda</taxon>
        <taxon>Heterobranchia</taxon>
        <taxon>Euthyneura</taxon>
        <taxon>Panpulmonata</taxon>
        <taxon>Sacoglossa</taxon>
        <taxon>Placobranchoidea</taxon>
        <taxon>Plakobranchidae</taxon>
        <taxon>Elysia</taxon>
    </lineage>
</organism>
<feature type="region of interest" description="Disordered" evidence="1">
    <location>
        <begin position="33"/>
        <end position="52"/>
    </location>
</feature>
<sequence length="71" mass="7954">MLFTSENRKYATFATSGEAVQQSDGTQMLFNRGMEPRGCSTEGWNPEAVQQSDGTQRLFNRVMEPRGCSTE</sequence>